<reference evidence="7 8" key="1">
    <citation type="journal article" date="2013" name="Genome Announc.">
        <title>Draft Genome Sequence of Staphylococcus simulans UMC-CNS-990, Isolated from a Case of Chronic Bovine Mastitis.</title>
        <authorList>
            <person name="Calcutt M.J."/>
            <person name="Foecking M.F."/>
            <person name="Hsieh H.Y."/>
            <person name="Perry J."/>
            <person name="Stewart G.C."/>
            <person name="Middleton J.R."/>
        </authorList>
    </citation>
    <scope>NUCLEOTIDE SEQUENCE [LARGE SCALE GENOMIC DNA]</scope>
    <source>
        <strain evidence="7 8">UMC-CNS-990</strain>
    </source>
</reference>
<organism evidence="7 8">
    <name type="scientific">Staphylococcus simulans UMC-CNS-990</name>
    <dbReference type="NCBI Taxonomy" id="1405498"/>
    <lineage>
        <taxon>Bacteria</taxon>
        <taxon>Bacillati</taxon>
        <taxon>Bacillota</taxon>
        <taxon>Bacilli</taxon>
        <taxon>Bacillales</taxon>
        <taxon>Staphylococcaceae</taxon>
        <taxon>Staphylococcus</taxon>
    </lineage>
</organism>
<dbReference type="PANTHER" id="PTHR30238">
    <property type="entry name" value="MEMBRANE BOUND PREDICTED REDOX MODULATOR"/>
    <property type="match status" value="1"/>
</dbReference>
<feature type="transmembrane region" description="Helical" evidence="6">
    <location>
        <begin position="134"/>
        <end position="154"/>
    </location>
</feature>
<dbReference type="SUPFAM" id="SSF103473">
    <property type="entry name" value="MFS general substrate transporter"/>
    <property type="match status" value="1"/>
</dbReference>
<comment type="similarity">
    <text evidence="2">Belongs to the TerC family.</text>
</comment>
<comment type="caution">
    <text evidence="7">The sequence shown here is derived from an EMBL/GenBank/DDBJ whole genome shotgun (WGS) entry which is preliminary data.</text>
</comment>
<name>A0ABP2YSJ2_STASI</name>
<dbReference type="InterPro" id="IPR005496">
    <property type="entry name" value="Integral_membrane_TerC"/>
</dbReference>
<keyword evidence="8" id="KW-1185">Reference proteome</keyword>
<evidence type="ECO:0000256" key="1">
    <source>
        <dbReference type="ARBA" id="ARBA00004141"/>
    </source>
</evidence>
<evidence type="ECO:0000256" key="2">
    <source>
        <dbReference type="ARBA" id="ARBA00007511"/>
    </source>
</evidence>
<evidence type="ECO:0000313" key="7">
    <source>
        <dbReference type="EMBL" id="ERS93058.1"/>
    </source>
</evidence>
<keyword evidence="4 6" id="KW-1133">Transmembrane helix</keyword>
<feature type="transmembrane region" description="Helical" evidence="6">
    <location>
        <begin position="6"/>
        <end position="25"/>
    </location>
</feature>
<evidence type="ECO:0000256" key="5">
    <source>
        <dbReference type="ARBA" id="ARBA00023136"/>
    </source>
</evidence>
<dbReference type="EMBL" id="AXDY01000007">
    <property type="protein sequence ID" value="ERS93058.1"/>
    <property type="molecule type" value="Genomic_DNA"/>
</dbReference>
<dbReference type="NCBIfam" id="TIGR03716">
    <property type="entry name" value="R_switched_YkoY"/>
    <property type="match status" value="1"/>
</dbReference>
<gene>
    <name evidence="7" type="ORF">SSIM_08925</name>
</gene>
<feature type="transmembrane region" description="Helical" evidence="6">
    <location>
        <begin position="237"/>
        <end position="256"/>
    </location>
</feature>
<evidence type="ECO:0000256" key="4">
    <source>
        <dbReference type="ARBA" id="ARBA00022989"/>
    </source>
</evidence>
<proteinExistence type="inferred from homology"/>
<dbReference type="Proteomes" id="UP000017131">
    <property type="component" value="Unassembled WGS sequence"/>
</dbReference>
<dbReference type="RefSeq" id="WP_023015821.1">
    <property type="nucleotide sequence ID" value="NZ_AXDY01000007.1"/>
</dbReference>
<dbReference type="Pfam" id="PF03741">
    <property type="entry name" value="TerC"/>
    <property type="match status" value="1"/>
</dbReference>
<protein>
    <submittedName>
        <fullName evidence="7">Membrane protein</fullName>
    </submittedName>
</protein>
<dbReference type="InterPro" id="IPR022493">
    <property type="entry name" value="CHP03716_TM_YkoY"/>
</dbReference>
<evidence type="ECO:0000256" key="6">
    <source>
        <dbReference type="SAM" id="Phobius"/>
    </source>
</evidence>
<keyword evidence="3 6" id="KW-0812">Transmembrane</keyword>
<keyword evidence="5 6" id="KW-0472">Membrane</keyword>
<feature type="transmembrane region" description="Helical" evidence="6">
    <location>
        <begin position="203"/>
        <end position="225"/>
    </location>
</feature>
<comment type="subcellular location">
    <subcellularLocation>
        <location evidence="1">Membrane</location>
        <topology evidence="1">Multi-pass membrane protein</topology>
    </subcellularLocation>
</comment>
<dbReference type="InterPro" id="IPR036259">
    <property type="entry name" value="MFS_trans_sf"/>
</dbReference>
<sequence length="271" mass="30358">MDPSLILSYGWVLLVLVFLEGLLAADNAVVMAVMVRHLPPEQRKKALFYGLLGAFIFRFLSLFLISYLVNFWFIQAAGAVYLLYMSGRNLYQFYKSKGHGPEQPEGDDHHYDEHGTEKKVSSKAFWSTVAKVEFADIAFAIDSMLAAMAIAFTLKPVGIHFGGMDLGQFAVMFMGGMIGVILMRFAATWFVELLNKYPGLEGAAFAIVGWVGIKLVVLVLAHPQVHLIPEHFPHSTLWQIIFWGVMIGLVIFGWLSSLRHNKKKAKEQSNS</sequence>
<feature type="transmembrane region" description="Helical" evidence="6">
    <location>
        <begin position="71"/>
        <end position="87"/>
    </location>
</feature>
<dbReference type="PANTHER" id="PTHR30238:SF4">
    <property type="entry name" value="SLL1022 PROTEIN"/>
    <property type="match status" value="1"/>
</dbReference>
<evidence type="ECO:0000313" key="8">
    <source>
        <dbReference type="Proteomes" id="UP000017131"/>
    </source>
</evidence>
<accession>A0ABP2YSJ2</accession>
<feature type="transmembrane region" description="Helical" evidence="6">
    <location>
        <begin position="166"/>
        <end position="191"/>
    </location>
</feature>
<feature type="transmembrane region" description="Helical" evidence="6">
    <location>
        <begin position="46"/>
        <end position="65"/>
    </location>
</feature>
<evidence type="ECO:0000256" key="3">
    <source>
        <dbReference type="ARBA" id="ARBA00022692"/>
    </source>
</evidence>